<dbReference type="InterPro" id="IPR000644">
    <property type="entry name" value="CBS_dom"/>
</dbReference>
<keyword evidence="4" id="KW-1185">Reference proteome</keyword>
<comment type="caution">
    <text evidence="3">The sequence shown here is derived from an EMBL/GenBank/DDBJ whole genome shotgun (WGS) entry which is preliminary data.</text>
</comment>
<organism evidence="3 4">
    <name type="scientific">Halonotius aquaticus</name>
    <dbReference type="NCBI Taxonomy" id="2216978"/>
    <lineage>
        <taxon>Archaea</taxon>
        <taxon>Methanobacteriati</taxon>
        <taxon>Methanobacteriota</taxon>
        <taxon>Stenosarchaea group</taxon>
        <taxon>Halobacteria</taxon>
        <taxon>Halobacteriales</taxon>
        <taxon>Haloferacaceae</taxon>
        <taxon>Halonotius</taxon>
    </lineage>
</organism>
<dbReference type="InterPro" id="IPR046342">
    <property type="entry name" value="CBS_dom_sf"/>
</dbReference>
<dbReference type="OrthoDB" id="43333at2157"/>
<dbReference type="SUPFAM" id="SSF54631">
    <property type="entry name" value="CBS-domain pair"/>
    <property type="match status" value="1"/>
</dbReference>
<dbReference type="EMBL" id="QKNY01000011">
    <property type="protein sequence ID" value="RJX43020.1"/>
    <property type="molecule type" value="Genomic_DNA"/>
</dbReference>
<dbReference type="Pfam" id="PF00571">
    <property type="entry name" value="CBS"/>
    <property type="match status" value="1"/>
</dbReference>
<keyword evidence="1" id="KW-0129">CBS domain</keyword>
<dbReference type="RefSeq" id="WP_120102829.1">
    <property type="nucleotide sequence ID" value="NZ_QKNY01000011.1"/>
</dbReference>
<dbReference type="SMART" id="SM00116">
    <property type="entry name" value="CBS"/>
    <property type="match status" value="2"/>
</dbReference>
<dbReference type="PROSITE" id="PS51371">
    <property type="entry name" value="CBS"/>
    <property type="match status" value="1"/>
</dbReference>
<evidence type="ECO:0000313" key="4">
    <source>
        <dbReference type="Proteomes" id="UP000276588"/>
    </source>
</evidence>
<evidence type="ECO:0000259" key="2">
    <source>
        <dbReference type="PROSITE" id="PS51371"/>
    </source>
</evidence>
<feature type="domain" description="CBS" evidence="2">
    <location>
        <begin position="9"/>
        <end position="66"/>
    </location>
</feature>
<evidence type="ECO:0000313" key="3">
    <source>
        <dbReference type="EMBL" id="RJX43020.1"/>
    </source>
</evidence>
<dbReference type="AlphaFoldDB" id="A0A3A6PLP9"/>
<dbReference type="Proteomes" id="UP000276588">
    <property type="component" value="Unassembled WGS sequence"/>
</dbReference>
<sequence>MYTIADLPVDNKLQTVEYDLELESALRMMFENGYTQVGVERDGELAGIVTYRSVVRTLLSFNQLDVGHKTLDNISVGAAVEDAHTISEDENVLAVFDSLAEYTYIVINREEEWRILTDYDLLTRLKQMLEPFLLIESIEMQLREIFRQVFGDSLSEQLAETFNEEHPLPTPASVEHCSYAHYAQFISIHWAEFEPLFDDQQDVIRELVLEIGDMRNQLFHFRIEGSDEFDRDLLRFGQSYFSSV</sequence>
<proteinExistence type="predicted"/>
<evidence type="ECO:0000256" key="1">
    <source>
        <dbReference type="PROSITE-ProRule" id="PRU00703"/>
    </source>
</evidence>
<accession>A0A3A6PLP9</accession>
<protein>
    <recommendedName>
        <fullName evidence="2">CBS domain-containing protein</fullName>
    </recommendedName>
</protein>
<gene>
    <name evidence="3" type="ORF">DM826_07705</name>
</gene>
<dbReference type="Gene3D" id="3.10.580.10">
    <property type="entry name" value="CBS-domain"/>
    <property type="match status" value="1"/>
</dbReference>
<name>A0A3A6PLP9_9EURY</name>
<reference evidence="3 4" key="1">
    <citation type="submission" date="2018-06" db="EMBL/GenBank/DDBJ databases">
        <title>Halonotius sp. F13-13 a new haloarchaeeon isolated from a solar saltern from Isla Cristina, Huelva, Spain.</title>
        <authorList>
            <person name="Duran-Viseras A."/>
            <person name="Sanchez-Porro C."/>
            <person name="Ventosa A."/>
        </authorList>
    </citation>
    <scope>NUCLEOTIDE SEQUENCE [LARGE SCALE GENOMIC DNA]</scope>
    <source>
        <strain evidence="3 4">F13-13</strain>
    </source>
</reference>